<dbReference type="KEGG" id="smur:BWP33_02645"/>
<proteinExistence type="predicted"/>
<dbReference type="Proteomes" id="UP000017813">
    <property type="component" value="Unassembled WGS sequence"/>
</dbReference>
<dbReference type="EMBL" id="ADCY02000041">
    <property type="protein sequence ID" value="EFG29872.1"/>
    <property type="molecule type" value="Genomic_DNA"/>
</dbReference>
<dbReference type="eggNOG" id="ENOG50347YF">
    <property type="taxonomic scope" value="Bacteria"/>
</dbReference>
<reference evidence="2 3" key="1">
    <citation type="submission" date="2010-03" db="EMBL/GenBank/DDBJ databases">
        <authorList>
            <consortium name="The Broad Institute Genome Sequencing Platform"/>
            <person name="Ward D."/>
            <person name="Earl A."/>
            <person name="Feldgarden M."/>
            <person name="Gevers D."/>
            <person name="Young S."/>
            <person name="Zeng Q."/>
            <person name="Koehrsen M."/>
            <person name="Alvarado L."/>
            <person name="Berlin A.M."/>
            <person name="Borenstein D."/>
            <person name="Chapman S.B."/>
            <person name="Chen Z."/>
            <person name="Engels R."/>
            <person name="Freedman E."/>
            <person name="Gellesch M."/>
            <person name="Goldberg J."/>
            <person name="Griggs A."/>
            <person name="Gujja S."/>
            <person name="Heilman E.R."/>
            <person name="Heiman D.I."/>
            <person name="Hepburn T.A."/>
            <person name="Howarth C."/>
            <person name="Jen D."/>
            <person name="Larson L."/>
            <person name="Mehta T."/>
            <person name="Park D."/>
            <person name="Pearson M."/>
            <person name="Richards J."/>
            <person name="Roberts A."/>
            <person name="Saif S."/>
            <person name="Shea T.D."/>
            <person name="Shenoy N."/>
            <person name="Sisk P."/>
            <person name="Stolte C."/>
            <person name="Sykes S.N."/>
            <person name="Walk T."/>
            <person name="White J."/>
            <person name="Yandava C."/>
            <person name="Izard J."/>
            <person name="Baranova O.V."/>
            <person name="Blanton J.M."/>
            <person name="Tanner A.C."/>
            <person name="Dewhirst F."/>
            <person name="Haas B."/>
            <person name="Nusbaum C."/>
            <person name="Birren B."/>
        </authorList>
    </citation>
    <scope>NUCLEOTIDE SEQUENCE [LARGE SCALE GENOMIC DNA]</scope>
    <source>
        <strain evidence="2 3">ATCC 29453</strain>
    </source>
</reference>
<organism evidence="2 3">
    <name type="scientific">Simonsiella muelleri ATCC 29453</name>
    <dbReference type="NCBI Taxonomy" id="641147"/>
    <lineage>
        <taxon>Bacteria</taxon>
        <taxon>Pseudomonadati</taxon>
        <taxon>Pseudomonadota</taxon>
        <taxon>Betaproteobacteria</taxon>
        <taxon>Neisseriales</taxon>
        <taxon>Neisseriaceae</taxon>
        <taxon>Simonsiella</taxon>
    </lineage>
</organism>
<feature type="transmembrane region" description="Helical" evidence="1">
    <location>
        <begin position="12"/>
        <end position="33"/>
    </location>
</feature>
<gene>
    <name evidence="2" type="ORF">HMPREF9021_02279</name>
</gene>
<accession>V9HJR7</accession>
<dbReference type="STRING" id="641147.HMPREF9021_02279"/>
<sequence length="121" mass="14079">MLLFLLKKYRTDLLIILLVSVCVSALMGLGYHFGSLKTEHHYQQILLKQAQEHQAKQSVWLKQAEQISQQQLEFQKQSEIQANELKKEIQNVIAKDRANGTHDCTFGEYSLQHYKKSLGYE</sequence>
<evidence type="ECO:0000256" key="1">
    <source>
        <dbReference type="SAM" id="Phobius"/>
    </source>
</evidence>
<dbReference type="KEGG" id="smur:BWP33_10780"/>
<comment type="caution">
    <text evidence="2">The sequence shown here is derived from an EMBL/GenBank/DDBJ whole genome shotgun (WGS) entry which is preliminary data.</text>
</comment>
<name>V9HJR7_9NEIS</name>
<dbReference type="HOGENOM" id="CLU_2036479_0_0_4"/>
<keyword evidence="1" id="KW-0812">Transmembrane</keyword>
<reference evidence="2 3" key="2">
    <citation type="submission" date="2011-10" db="EMBL/GenBank/DDBJ databases">
        <title>The Genome Sequence of Simonsiella muelleri ATCC 29453.</title>
        <authorList>
            <consortium name="The Broad Institute Genome Sequencing Platform"/>
            <consortium name="The Broad Institute Genome Sequencing Center for Infectious Disease"/>
            <person name="Earl A."/>
            <person name="Ward D."/>
            <person name="Feldgarden M."/>
            <person name="Gevers D."/>
            <person name="Izard J."/>
            <person name="Baranova O.V."/>
            <person name="Blanton J.M."/>
            <person name="Tanner A.C."/>
            <person name="Dewhirst F."/>
            <person name="Young S.K."/>
            <person name="Zeng Q."/>
            <person name="Gargeya S."/>
            <person name="Fitzgerald M."/>
            <person name="Haas B."/>
            <person name="Abouelleil A."/>
            <person name="Alvarado L."/>
            <person name="Arachchi H.M."/>
            <person name="Berlin A."/>
            <person name="Brown A."/>
            <person name="Chapman S.B."/>
            <person name="Chen Z."/>
            <person name="Dunbar C."/>
            <person name="Freedman E."/>
            <person name="Gearin G."/>
            <person name="Goldberg J."/>
            <person name="Griggs A."/>
            <person name="Gujja S."/>
            <person name="Heiman D."/>
            <person name="Howarth C."/>
            <person name="Larson L."/>
            <person name="Lui A."/>
            <person name="MacDonald P.J.P."/>
            <person name="Montmayeur A."/>
            <person name="Murphy C."/>
            <person name="Neiman D."/>
            <person name="Pearson M."/>
            <person name="Priest M."/>
            <person name="Roberts A."/>
            <person name="Saif S."/>
            <person name="Shea T."/>
            <person name="Shenoy N."/>
            <person name="Sisk P."/>
            <person name="Stolte C."/>
            <person name="Sykes S."/>
            <person name="Wortman J."/>
            <person name="Nusbaum C."/>
            <person name="Birren B."/>
        </authorList>
    </citation>
    <scope>NUCLEOTIDE SEQUENCE [LARGE SCALE GENOMIC DNA]</scope>
    <source>
        <strain evidence="2 3">ATCC 29453</strain>
    </source>
</reference>
<dbReference type="AlphaFoldDB" id="V9HJR7"/>
<dbReference type="RefSeq" id="WP_002642272.1">
    <property type="nucleotide sequence ID" value="NZ_CP019448.1"/>
</dbReference>
<keyword evidence="1" id="KW-1133">Transmembrane helix</keyword>
<keyword evidence="3" id="KW-1185">Reference proteome</keyword>
<protein>
    <submittedName>
        <fullName evidence="2">Uncharacterized protein</fullName>
    </submittedName>
</protein>
<evidence type="ECO:0000313" key="2">
    <source>
        <dbReference type="EMBL" id="EFG29872.1"/>
    </source>
</evidence>
<keyword evidence="1" id="KW-0472">Membrane</keyword>
<dbReference type="KEGG" id="smur:BWP33_08815"/>
<evidence type="ECO:0000313" key="3">
    <source>
        <dbReference type="Proteomes" id="UP000017813"/>
    </source>
</evidence>